<reference evidence="10" key="1">
    <citation type="journal article" date="2019" name="Int. J. Syst. Evol. Microbiol.">
        <title>The Global Catalogue of Microorganisms (GCM) 10K type strain sequencing project: providing services to taxonomists for standard genome sequencing and annotation.</title>
        <authorList>
            <consortium name="The Broad Institute Genomics Platform"/>
            <consortium name="The Broad Institute Genome Sequencing Center for Infectious Disease"/>
            <person name="Wu L."/>
            <person name="Ma J."/>
        </authorList>
    </citation>
    <scope>NUCLEOTIDE SEQUENCE [LARGE SCALE GENOMIC DNA]</scope>
    <source>
        <strain evidence="10">CCUG 56607</strain>
    </source>
</reference>
<evidence type="ECO:0000256" key="1">
    <source>
        <dbReference type="ARBA" id="ARBA00004193"/>
    </source>
</evidence>
<dbReference type="PROSITE" id="PS51257">
    <property type="entry name" value="PROKAR_LIPOPROTEIN"/>
    <property type="match status" value="1"/>
</dbReference>
<evidence type="ECO:0000256" key="4">
    <source>
        <dbReference type="ARBA" id="ARBA00022729"/>
    </source>
</evidence>
<organism evidence="9 10">
    <name type="scientific">Thalassobacillus hwangdonensis</name>
    <dbReference type="NCBI Taxonomy" id="546108"/>
    <lineage>
        <taxon>Bacteria</taxon>
        <taxon>Bacillati</taxon>
        <taxon>Bacillota</taxon>
        <taxon>Bacilli</taxon>
        <taxon>Bacillales</taxon>
        <taxon>Bacillaceae</taxon>
        <taxon>Thalassobacillus</taxon>
    </lineage>
</organism>
<keyword evidence="5" id="KW-0472">Membrane</keyword>
<comment type="similarity">
    <text evidence="2">Belongs to the BMP lipoprotein family.</text>
</comment>
<dbReference type="Pfam" id="PF02608">
    <property type="entry name" value="Bmp"/>
    <property type="match status" value="1"/>
</dbReference>
<evidence type="ECO:0000259" key="8">
    <source>
        <dbReference type="Pfam" id="PF02608"/>
    </source>
</evidence>
<feature type="domain" description="ABC transporter substrate-binding protein PnrA-like" evidence="8">
    <location>
        <begin position="27"/>
        <end position="300"/>
    </location>
</feature>
<keyword evidence="10" id="KW-1185">Reference proteome</keyword>
<evidence type="ECO:0000256" key="7">
    <source>
        <dbReference type="SAM" id="SignalP"/>
    </source>
</evidence>
<feature type="chain" id="PRO_5045339533" evidence="7">
    <location>
        <begin position="23"/>
        <end position="317"/>
    </location>
</feature>
<keyword evidence="3" id="KW-1003">Cell membrane</keyword>
<dbReference type="PANTHER" id="PTHR34296">
    <property type="entry name" value="TRANSCRIPTIONAL ACTIVATOR PROTEIN MED"/>
    <property type="match status" value="1"/>
</dbReference>
<feature type="signal peptide" evidence="7">
    <location>
        <begin position="1"/>
        <end position="22"/>
    </location>
</feature>
<keyword evidence="4 7" id="KW-0732">Signal</keyword>
<dbReference type="PANTHER" id="PTHR34296:SF2">
    <property type="entry name" value="ABC TRANSPORTER GUANOSINE-BINDING PROTEIN NUPN"/>
    <property type="match status" value="1"/>
</dbReference>
<protein>
    <submittedName>
        <fullName evidence="9">BMP family ABC transporter substrate-binding protein</fullName>
    </submittedName>
</protein>
<dbReference type="InterPro" id="IPR003760">
    <property type="entry name" value="PnrA-like"/>
</dbReference>
<accession>A0ABW3KVF8</accession>
<evidence type="ECO:0000313" key="9">
    <source>
        <dbReference type="EMBL" id="MFD1017849.1"/>
    </source>
</evidence>
<dbReference type="Gene3D" id="3.40.50.2300">
    <property type="match status" value="2"/>
</dbReference>
<dbReference type="Proteomes" id="UP001596990">
    <property type="component" value="Unassembled WGS sequence"/>
</dbReference>
<name>A0ABW3KVF8_9BACI</name>
<comment type="caution">
    <text evidence="9">The sequence shown here is derived from an EMBL/GenBank/DDBJ whole genome shotgun (WGS) entry which is preliminary data.</text>
</comment>
<proteinExistence type="inferred from homology"/>
<comment type="subcellular location">
    <subcellularLocation>
        <location evidence="1">Cell membrane</location>
        <topology evidence="1">Lipid-anchor</topology>
    </subcellularLocation>
</comment>
<keyword evidence="6" id="KW-0449">Lipoprotein</keyword>
<gene>
    <name evidence="9" type="ORF">ACFQ2J_01445</name>
</gene>
<evidence type="ECO:0000256" key="5">
    <source>
        <dbReference type="ARBA" id="ARBA00023136"/>
    </source>
</evidence>
<dbReference type="InterPro" id="IPR050957">
    <property type="entry name" value="BMP_lipoprotein"/>
</dbReference>
<dbReference type="EMBL" id="JBHTKL010000001">
    <property type="protein sequence ID" value="MFD1017849.1"/>
    <property type="molecule type" value="Genomic_DNA"/>
</dbReference>
<dbReference type="RefSeq" id="WP_386055904.1">
    <property type="nucleotide sequence ID" value="NZ_JBHTKL010000001.1"/>
</dbReference>
<evidence type="ECO:0000256" key="3">
    <source>
        <dbReference type="ARBA" id="ARBA00022475"/>
    </source>
</evidence>
<evidence type="ECO:0000256" key="2">
    <source>
        <dbReference type="ARBA" id="ARBA00008610"/>
    </source>
</evidence>
<evidence type="ECO:0000256" key="6">
    <source>
        <dbReference type="ARBA" id="ARBA00023288"/>
    </source>
</evidence>
<dbReference type="SUPFAM" id="SSF53822">
    <property type="entry name" value="Periplasmic binding protein-like I"/>
    <property type="match status" value="1"/>
</dbReference>
<evidence type="ECO:0000313" key="10">
    <source>
        <dbReference type="Proteomes" id="UP001596990"/>
    </source>
</evidence>
<sequence>MKKIMIITLMTFISLVGCSAGAGEGNIQSVGMLVETTVHDQAWGQKGYKGLLEIKDEYDVDVYFKEGITSQAEVNKAVDELADKGVKIIFGHSSTYGEHFQRIHESFPEIQFIYFNGGFTAENVTSLNFSANAMGFFGGVVAGGMTETNQVGIIAAHEWQPEVEGFFEGVNYENPDADIHLNFVGSWDDKEKALQLYQMMEKTEADVFYPTGDSFSSLIIQEIQDDGNFAIGYVNDQSNLGKNTVLTSTVQNVEVLYIDAMEKAVNGELPGDVIEYDFKENAISMGAFSDQVPDALKEKVQGYIESYKATGKLPYEN</sequence>
<dbReference type="InterPro" id="IPR028082">
    <property type="entry name" value="Peripla_BP_I"/>
</dbReference>